<organism evidence="1 2">
    <name type="scientific">Phaeosphaeria nodorum (strain SN15 / ATCC MYA-4574 / FGSC 10173)</name>
    <name type="common">Glume blotch fungus</name>
    <name type="synonym">Parastagonospora nodorum</name>
    <dbReference type="NCBI Taxonomy" id="321614"/>
    <lineage>
        <taxon>Eukaryota</taxon>
        <taxon>Fungi</taxon>
        <taxon>Dikarya</taxon>
        <taxon>Ascomycota</taxon>
        <taxon>Pezizomycotina</taxon>
        <taxon>Dothideomycetes</taxon>
        <taxon>Pleosporomycetidae</taxon>
        <taxon>Pleosporales</taxon>
        <taxon>Pleosporineae</taxon>
        <taxon>Phaeosphaeriaceae</taxon>
        <taxon>Parastagonospora</taxon>
    </lineage>
</organism>
<reference evidence="2" key="1">
    <citation type="journal article" date="2021" name="BMC Genomics">
        <title>Chromosome-level genome assembly and manually-curated proteome of model necrotroph Parastagonospora nodorum Sn15 reveals a genome-wide trove of candidate effector homologs, and redundancy of virulence-related functions within an accessory chromosome.</title>
        <authorList>
            <person name="Bertazzoni S."/>
            <person name="Jones D.A.B."/>
            <person name="Phan H.T."/>
            <person name="Tan K.-C."/>
            <person name="Hane J.K."/>
        </authorList>
    </citation>
    <scope>NUCLEOTIDE SEQUENCE [LARGE SCALE GENOMIC DNA]</scope>
    <source>
        <strain evidence="2">SN15 / ATCC MYA-4574 / FGSC 10173)</strain>
    </source>
</reference>
<sequence>MFHQVSYLILKAVSAGRVCVEGTSEEISESSEIAAFWEIAQHHLRRQATGIESRWHGNCGVQDCVVLKGLDMKSGSIVPFVVETSKSRTRPCGITNHISRVYHLSFAMDTTRRNIDL</sequence>
<evidence type="ECO:0000313" key="2">
    <source>
        <dbReference type="Proteomes" id="UP000663193"/>
    </source>
</evidence>
<dbReference type="AlphaFoldDB" id="A0A7U2HXI2"/>
<dbReference type="Proteomes" id="UP000663193">
    <property type="component" value="Chromosome 4"/>
</dbReference>
<gene>
    <name evidence="1" type="ORF">JI435_405000</name>
</gene>
<keyword evidence="2" id="KW-1185">Reference proteome</keyword>
<proteinExistence type="predicted"/>
<dbReference type="VEuPathDB" id="FungiDB:JI435_405000"/>
<accession>A0A7U2HXI2</accession>
<dbReference type="EMBL" id="CP069026">
    <property type="protein sequence ID" value="QRC94019.1"/>
    <property type="molecule type" value="Genomic_DNA"/>
</dbReference>
<evidence type="ECO:0000313" key="1">
    <source>
        <dbReference type="EMBL" id="QRC94019.1"/>
    </source>
</evidence>
<protein>
    <submittedName>
        <fullName evidence="1">Uncharacterized protein</fullName>
    </submittedName>
</protein>
<name>A0A7U2HXI2_PHANO</name>